<comment type="subcellular location">
    <subcellularLocation>
        <location evidence="9">Cell membrane</location>
        <topology evidence="9">Multi-pass membrane protein</topology>
    </subcellularLocation>
</comment>
<feature type="active site" evidence="9">
    <location>
        <position position="121"/>
    </location>
</feature>
<evidence type="ECO:0000256" key="3">
    <source>
        <dbReference type="ARBA" id="ARBA00022670"/>
    </source>
</evidence>
<proteinExistence type="inferred from homology"/>
<accession>A0A1F5T4P4</accession>
<feature type="transmembrane region" description="Helical" evidence="9">
    <location>
        <begin position="130"/>
        <end position="151"/>
    </location>
</feature>
<dbReference type="InterPro" id="IPR001872">
    <property type="entry name" value="Peptidase_A8"/>
</dbReference>
<evidence type="ECO:0000313" key="11">
    <source>
        <dbReference type="EMBL" id="OGF33421.1"/>
    </source>
</evidence>
<evidence type="ECO:0000256" key="8">
    <source>
        <dbReference type="ARBA" id="ARBA00023136"/>
    </source>
</evidence>
<dbReference type="GO" id="GO:0004190">
    <property type="term" value="F:aspartic-type endopeptidase activity"/>
    <property type="evidence" value="ECO:0007669"/>
    <property type="project" value="UniProtKB-UniRule"/>
</dbReference>
<feature type="transmembrane region" description="Helical" evidence="9">
    <location>
        <begin position="67"/>
        <end position="85"/>
    </location>
</feature>
<evidence type="ECO:0000256" key="5">
    <source>
        <dbReference type="ARBA" id="ARBA00022750"/>
    </source>
</evidence>
<dbReference type="Proteomes" id="UP000179001">
    <property type="component" value="Unassembled WGS sequence"/>
</dbReference>
<comment type="caution">
    <text evidence="11">The sequence shown here is derived from an EMBL/GenBank/DDBJ whole genome shotgun (WGS) entry which is preliminary data.</text>
</comment>
<dbReference type="GO" id="GO:0006508">
    <property type="term" value="P:proteolysis"/>
    <property type="evidence" value="ECO:0007669"/>
    <property type="project" value="UniProtKB-KW"/>
</dbReference>
<comment type="pathway">
    <text evidence="9">Protein modification; lipoprotein biosynthesis (signal peptide cleavage).</text>
</comment>
<gene>
    <name evidence="9" type="primary">lspA</name>
    <name evidence="11" type="ORF">A2478_01850</name>
</gene>
<evidence type="ECO:0000256" key="2">
    <source>
        <dbReference type="ARBA" id="ARBA00022475"/>
    </source>
</evidence>
<dbReference type="STRING" id="1798002.A2478_01850"/>
<evidence type="ECO:0000256" key="9">
    <source>
        <dbReference type="HAMAP-Rule" id="MF_00161"/>
    </source>
</evidence>
<dbReference type="PRINTS" id="PR00781">
    <property type="entry name" value="LIPOSIGPTASE"/>
</dbReference>
<dbReference type="GO" id="GO:0005886">
    <property type="term" value="C:plasma membrane"/>
    <property type="evidence" value="ECO:0007669"/>
    <property type="project" value="UniProtKB-SubCell"/>
</dbReference>
<protein>
    <recommendedName>
        <fullName evidence="9">Lipoprotein signal peptidase</fullName>
        <ecNumber evidence="9">3.4.23.36</ecNumber>
    </recommendedName>
    <alternativeName>
        <fullName evidence="9">Prolipoprotein signal peptidase</fullName>
    </alternativeName>
    <alternativeName>
        <fullName evidence="9">Signal peptidase II</fullName>
        <shortName evidence="9">SPase II</shortName>
    </alternativeName>
</protein>
<dbReference type="Pfam" id="PF01252">
    <property type="entry name" value="Peptidase_A8"/>
    <property type="match status" value="1"/>
</dbReference>
<keyword evidence="7 9" id="KW-1133">Transmembrane helix</keyword>
<reference evidence="11 12" key="1">
    <citation type="journal article" date="2016" name="Nat. Commun.">
        <title>Thousands of microbial genomes shed light on interconnected biogeochemical processes in an aquifer system.</title>
        <authorList>
            <person name="Anantharaman K."/>
            <person name="Brown C.T."/>
            <person name="Hug L.A."/>
            <person name="Sharon I."/>
            <person name="Castelle C.J."/>
            <person name="Probst A.J."/>
            <person name="Thomas B.C."/>
            <person name="Singh A."/>
            <person name="Wilkins M.J."/>
            <person name="Karaoz U."/>
            <person name="Brodie E.L."/>
            <person name="Williams K.H."/>
            <person name="Hubbard S.S."/>
            <person name="Banfield J.F."/>
        </authorList>
    </citation>
    <scope>NUCLEOTIDE SEQUENCE [LARGE SCALE GENOMIC DNA]</scope>
</reference>
<dbReference type="PANTHER" id="PTHR33695:SF1">
    <property type="entry name" value="LIPOPROTEIN SIGNAL PEPTIDASE"/>
    <property type="match status" value="1"/>
</dbReference>
<sequence length="169" mass="19106">MTRSGKFIVAGVLSSVTLLIDRITKYYVIDKLPVPNRVFVFRNNFFSIDLGLSINNKLALSIPMPQIIIIGLIIIILILVSLLLYREILKNNCWYSVGFAIIFGAAVSNLVDRFIYNGVIDFVQMNFFNITGIIFNLADAFIIGGILIILISEFNNIKLKYENIHNNNT</sequence>
<dbReference type="EMBL" id="MFGJ01000001">
    <property type="protein sequence ID" value="OGF33421.1"/>
    <property type="molecule type" value="Genomic_DNA"/>
</dbReference>
<dbReference type="HAMAP" id="MF_00161">
    <property type="entry name" value="LspA"/>
    <property type="match status" value="1"/>
</dbReference>
<evidence type="ECO:0000256" key="4">
    <source>
        <dbReference type="ARBA" id="ARBA00022692"/>
    </source>
</evidence>
<evidence type="ECO:0000256" key="1">
    <source>
        <dbReference type="ARBA" id="ARBA00006139"/>
    </source>
</evidence>
<name>A0A1F5T4P4_9BACT</name>
<dbReference type="PROSITE" id="PS00855">
    <property type="entry name" value="SPASE_II"/>
    <property type="match status" value="1"/>
</dbReference>
<evidence type="ECO:0000256" key="10">
    <source>
        <dbReference type="RuleBase" id="RU004181"/>
    </source>
</evidence>
<evidence type="ECO:0000256" key="6">
    <source>
        <dbReference type="ARBA" id="ARBA00022801"/>
    </source>
</evidence>
<comment type="catalytic activity">
    <reaction evidence="9">
        <text>Release of signal peptides from bacterial membrane prolipoproteins. Hydrolyzes -Xaa-Yaa-Zaa-|-(S,diacylglyceryl)Cys-, in which Xaa is hydrophobic (preferably Leu), and Yaa (Ala or Ser) and Zaa (Gly or Ala) have small, neutral side chains.</text>
        <dbReference type="EC" id="3.4.23.36"/>
    </reaction>
</comment>
<evidence type="ECO:0000313" key="12">
    <source>
        <dbReference type="Proteomes" id="UP000179001"/>
    </source>
</evidence>
<comment type="similarity">
    <text evidence="1 9 10">Belongs to the peptidase A8 family.</text>
</comment>
<keyword evidence="2 9" id="KW-1003">Cell membrane</keyword>
<dbReference type="UniPathway" id="UPA00665"/>
<dbReference type="AlphaFoldDB" id="A0A1F5T4P4"/>
<keyword evidence="8 9" id="KW-0472">Membrane</keyword>
<keyword evidence="3 9" id="KW-0645">Protease</keyword>
<keyword evidence="5 9" id="KW-0064">Aspartyl protease</keyword>
<dbReference type="PANTHER" id="PTHR33695">
    <property type="entry name" value="LIPOPROTEIN SIGNAL PEPTIDASE"/>
    <property type="match status" value="1"/>
</dbReference>
<organism evidence="11 12">
    <name type="scientific">Candidatus Falkowbacteria bacterium RIFOXYC2_FULL_36_12</name>
    <dbReference type="NCBI Taxonomy" id="1798002"/>
    <lineage>
        <taxon>Bacteria</taxon>
        <taxon>Candidatus Falkowiibacteriota</taxon>
    </lineage>
</organism>
<keyword evidence="4 9" id="KW-0812">Transmembrane</keyword>
<dbReference type="EC" id="3.4.23.36" evidence="9"/>
<feature type="active site" evidence="9">
    <location>
        <position position="139"/>
    </location>
</feature>
<keyword evidence="6 9" id="KW-0378">Hydrolase</keyword>
<feature type="transmembrane region" description="Helical" evidence="9">
    <location>
        <begin position="7"/>
        <end position="29"/>
    </location>
</feature>
<feature type="transmembrane region" description="Helical" evidence="9">
    <location>
        <begin position="92"/>
        <end position="110"/>
    </location>
</feature>
<evidence type="ECO:0000256" key="7">
    <source>
        <dbReference type="ARBA" id="ARBA00022989"/>
    </source>
</evidence>
<comment type="function">
    <text evidence="9">This protein specifically catalyzes the removal of signal peptides from prolipoproteins.</text>
</comment>